<feature type="region of interest" description="Disordered" evidence="1">
    <location>
        <begin position="44"/>
        <end position="91"/>
    </location>
</feature>
<proteinExistence type="evidence at transcript level"/>
<dbReference type="AlphaFoldDB" id="A0A3Q8HFS6"/>
<dbReference type="OrthoDB" id="6382835at2759"/>
<reference evidence="2" key="1">
    <citation type="submission" date="2017-11" db="EMBL/GenBank/DDBJ databases">
        <authorList>
            <person name="Wang Y.-W."/>
            <person name="Wan P.-J."/>
            <person name="Li G.-Q."/>
        </authorList>
    </citation>
    <scope>NUCLEOTIDE SEQUENCE</scope>
</reference>
<name>A0A3Q8HFS6_LEPDE</name>
<protein>
    <submittedName>
        <fullName evidence="2">Cuticular protein 119</fullName>
    </submittedName>
</protein>
<feature type="compositionally biased region" description="Gly residues" evidence="1">
    <location>
        <begin position="64"/>
        <end position="77"/>
    </location>
</feature>
<sequence length="91" mass="9396">MIYIDGHHVVGAYTLKEADGTFRIVKCKSGPHTGFEAVVERLGHAQHPAHYGHGHGGHGEDSGHGGNGGHGGSGGSSYVGKTHWGNQGHGH</sequence>
<dbReference type="EMBL" id="MG601618">
    <property type="protein sequence ID" value="AYA49943.1"/>
    <property type="molecule type" value="mRNA"/>
</dbReference>
<organism evidence="2">
    <name type="scientific">Leptinotarsa decemlineata</name>
    <name type="common">Colorado potato beetle</name>
    <name type="synonym">Doryphora decemlineata</name>
    <dbReference type="NCBI Taxonomy" id="7539"/>
    <lineage>
        <taxon>Eukaryota</taxon>
        <taxon>Metazoa</taxon>
        <taxon>Ecdysozoa</taxon>
        <taxon>Arthropoda</taxon>
        <taxon>Hexapoda</taxon>
        <taxon>Insecta</taxon>
        <taxon>Pterygota</taxon>
        <taxon>Neoptera</taxon>
        <taxon>Endopterygota</taxon>
        <taxon>Coleoptera</taxon>
        <taxon>Polyphaga</taxon>
        <taxon>Cucujiformia</taxon>
        <taxon>Chrysomeloidea</taxon>
        <taxon>Chrysomelidae</taxon>
        <taxon>Chrysomelinae</taxon>
        <taxon>Doryphorini</taxon>
        <taxon>Leptinotarsa</taxon>
    </lineage>
</organism>
<evidence type="ECO:0000313" key="2">
    <source>
        <dbReference type="EMBL" id="AYA49943.1"/>
    </source>
</evidence>
<evidence type="ECO:0000256" key="1">
    <source>
        <dbReference type="SAM" id="MobiDB-lite"/>
    </source>
</evidence>
<accession>A0A3Q8HFS6</accession>